<dbReference type="RefSeq" id="WP_147146854.1">
    <property type="nucleotide sequence ID" value="NZ_BKAJ01000018.1"/>
</dbReference>
<name>A0A512N4D4_9HYPH</name>
<evidence type="ECO:0000313" key="2">
    <source>
        <dbReference type="EMBL" id="GEP53838.1"/>
    </source>
</evidence>
<protein>
    <submittedName>
        <fullName evidence="2">Uncharacterized protein</fullName>
    </submittedName>
</protein>
<feature type="region of interest" description="Disordered" evidence="1">
    <location>
        <begin position="817"/>
        <end position="840"/>
    </location>
</feature>
<organism evidence="2 3">
    <name type="scientific">Reyranella soli</name>
    <dbReference type="NCBI Taxonomy" id="1230389"/>
    <lineage>
        <taxon>Bacteria</taxon>
        <taxon>Pseudomonadati</taxon>
        <taxon>Pseudomonadota</taxon>
        <taxon>Alphaproteobacteria</taxon>
        <taxon>Hyphomicrobiales</taxon>
        <taxon>Reyranellaceae</taxon>
        <taxon>Reyranella</taxon>
    </lineage>
</organism>
<proteinExistence type="predicted"/>
<dbReference type="EMBL" id="BKAJ01000018">
    <property type="protein sequence ID" value="GEP53838.1"/>
    <property type="molecule type" value="Genomic_DNA"/>
</dbReference>
<gene>
    <name evidence="2" type="ORF">RSO01_10040</name>
</gene>
<dbReference type="AlphaFoldDB" id="A0A512N4D4"/>
<evidence type="ECO:0000313" key="3">
    <source>
        <dbReference type="Proteomes" id="UP000321058"/>
    </source>
</evidence>
<keyword evidence="3" id="KW-1185">Reference proteome</keyword>
<dbReference type="OrthoDB" id="8252065at2"/>
<comment type="caution">
    <text evidence="2">The sequence shown here is derived from an EMBL/GenBank/DDBJ whole genome shotgun (WGS) entry which is preliminary data.</text>
</comment>
<sequence>MWISPIKTPVIVQVDFGPWGQNLPGDGEAYCGPTSIVMGLYWLSANGFTQVAPSVYNGQDDPAAVNLELVVAGLVGTSSETGTGGMDGVTTYLAACGITITADQNPGIANPDLDWIVTHVAPNVASDPESIVLAQFSIGWYSQDQSDPTLWDNDGGHVLVPIGIVPGGLLLNNAYPASFYDVPNLPENGQQVVQIVPVPSGLTLQNLSLPSQDYTQILSGNKGSNGSYAVLWGAATWIIPSSARPAIEGYQPAIWTIDAPQYMYTNGGNLPVLAPVTGTGSFLKDGDGVLLLTNTNQLSGDNVVSGGILASTQTSGAPFGTGSVTLEGGGLQLGVDADVAVAATIASGAGGTLAIDAGAGRLILTGTGSFAVTIGGNTDGSTANLTRQAAGTLVLAPGGGTAALGATQQVVVAGSDGNLPPVSNSIVAPWLLGQDSDAASSGVFLDYNEAGFDPATVTLSSNVGIGSLSGDDTVYDVVDTQTLEGDAAATVAALEIDNGEVAGADATLTVGSQVSGDVAGVILNGGTSTVGTLAFGASEAVIYTSNDGGVITSTLSGSGGLTTFGPGSLLLSGDSESTLTGQVTLNAGTLILAGSTGSPSGWGDITVNAGATLQVLGAGGFVGTTVTVESSGILDMNGGTLTSDVDVTAIGANYGSDPGGILQGNGTVAGTVNIGGVVQAGPNSGVLTFGNDTTFQENSALYWQLQGYHDDESQAPPGTWWNVLTFNSSNSAIGAQGAAISLFVDFSKLDGDPDGGNPFWLKQRTWTFMNLTNGVASAWWTYANFSFLSGDFITLPWNDSVVQLQWNPLATRRTPDERRRAEALGRRRPVGRPVIPSRAA</sequence>
<dbReference type="Proteomes" id="UP000321058">
    <property type="component" value="Unassembled WGS sequence"/>
</dbReference>
<evidence type="ECO:0000256" key="1">
    <source>
        <dbReference type="SAM" id="MobiDB-lite"/>
    </source>
</evidence>
<reference evidence="2 3" key="1">
    <citation type="submission" date="2019-07" db="EMBL/GenBank/DDBJ databases">
        <title>Whole genome shotgun sequence of Reyranella soli NBRC 108950.</title>
        <authorList>
            <person name="Hosoyama A."/>
            <person name="Uohara A."/>
            <person name="Ohji S."/>
            <person name="Ichikawa N."/>
        </authorList>
    </citation>
    <scope>NUCLEOTIDE SEQUENCE [LARGE SCALE GENOMIC DNA]</scope>
    <source>
        <strain evidence="2 3">NBRC 108950</strain>
    </source>
</reference>
<accession>A0A512N4D4</accession>